<keyword evidence="1" id="KW-0472">Membrane</keyword>
<dbReference type="EMBL" id="FP565176">
    <property type="protein sequence ID" value="CBA15648.1"/>
    <property type="molecule type" value="Genomic_DNA"/>
</dbReference>
<evidence type="ECO:0000256" key="1">
    <source>
        <dbReference type="SAM" id="Phobius"/>
    </source>
</evidence>
<dbReference type="KEGG" id="xal:XALC_1133"/>
<dbReference type="GO" id="GO:0009055">
    <property type="term" value="F:electron transfer activity"/>
    <property type="evidence" value="ECO:0007669"/>
    <property type="project" value="InterPro"/>
</dbReference>
<dbReference type="Proteomes" id="UP000001890">
    <property type="component" value="Chromosome"/>
</dbReference>
<dbReference type="InterPro" id="IPR002321">
    <property type="entry name" value="Cyt_c_II"/>
</dbReference>
<feature type="transmembrane region" description="Helical" evidence="1">
    <location>
        <begin position="12"/>
        <end position="30"/>
    </location>
</feature>
<dbReference type="eggNOG" id="COG3909">
    <property type="taxonomic scope" value="Bacteria"/>
</dbReference>
<dbReference type="Gene3D" id="1.20.120.10">
    <property type="entry name" value="Cytochrome c/b562"/>
    <property type="match status" value="1"/>
</dbReference>
<evidence type="ECO:0000313" key="3">
    <source>
        <dbReference type="Proteomes" id="UP000001890"/>
    </source>
</evidence>
<dbReference type="GO" id="GO:0020037">
    <property type="term" value="F:heme binding"/>
    <property type="evidence" value="ECO:0007669"/>
    <property type="project" value="InterPro"/>
</dbReference>
<feature type="transmembrane region" description="Helical" evidence="1">
    <location>
        <begin position="50"/>
        <end position="72"/>
    </location>
</feature>
<dbReference type="GO" id="GO:0005506">
    <property type="term" value="F:iron ion binding"/>
    <property type="evidence" value="ECO:0007669"/>
    <property type="project" value="InterPro"/>
</dbReference>
<sequence>MFVHAGILCYRCYLHGIFLYAARISLTLYVRHPHAAPMTTTSPHTAASRYLLVLSAGILIGLAVTVMGLRVMQARQDLFPRSLMQVMGRQLALLERARALHHCNAPDTQVPLRTLRLLGGELDTAFPELNDDSRFREHADALRAQVDMALATPPADCTALAQARQAIDEQCDACHRDFR</sequence>
<keyword evidence="1" id="KW-1133">Transmembrane helix</keyword>
<dbReference type="AlphaFoldDB" id="D2U8D2"/>
<keyword evidence="1" id="KW-0812">Transmembrane</keyword>
<organism evidence="2 3">
    <name type="scientific">Xanthomonas albilineans (strain GPE PC73 / CFBP 7063)</name>
    <dbReference type="NCBI Taxonomy" id="380358"/>
    <lineage>
        <taxon>Bacteria</taxon>
        <taxon>Pseudomonadati</taxon>
        <taxon>Pseudomonadota</taxon>
        <taxon>Gammaproteobacteria</taxon>
        <taxon>Lysobacterales</taxon>
        <taxon>Lysobacteraceae</taxon>
        <taxon>Xanthomonas</taxon>
    </lineage>
</organism>
<protein>
    <recommendedName>
        <fullName evidence="4">Cytochrome c</fullName>
    </recommendedName>
</protein>
<evidence type="ECO:0000313" key="2">
    <source>
        <dbReference type="EMBL" id="CBA15648.1"/>
    </source>
</evidence>
<gene>
    <name evidence="2" type="ordered locus">XALc_1133</name>
</gene>
<dbReference type="STRING" id="380358.XALC_1133"/>
<keyword evidence="3" id="KW-1185">Reference proteome</keyword>
<dbReference type="SUPFAM" id="SSF47175">
    <property type="entry name" value="Cytochromes"/>
    <property type="match status" value="1"/>
</dbReference>
<dbReference type="PROSITE" id="PS51009">
    <property type="entry name" value="CYTCII"/>
    <property type="match status" value="1"/>
</dbReference>
<evidence type="ECO:0008006" key="4">
    <source>
        <dbReference type="Google" id="ProtNLM"/>
    </source>
</evidence>
<accession>D2U8D2</accession>
<dbReference type="GO" id="GO:0022900">
    <property type="term" value="P:electron transport chain"/>
    <property type="evidence" value="ECO:0007669"/>
    <property type="project" value="InterPro"/>
</dbReference>
<name>D2U8D2_XANAP</name>
<reference evidence="2 3" key="1">
    <citation type="journal article" date="2009" name="BMC Genomics">
        <title>The complete genome sequence of Xanthomonas albilineans provides new insights into the reductive genome evolution of the xylem-limited Xanthomonadaceae.</title>
        <authorList>
            <person name="Pieretti I."/>
            <person name="Royer M."/>
            <person name="Barbe V."/>
            <person name="Carrere S."/>
            <person name="Koebnik R."/>
            <person name="Cociancich S."/>
            <person name="Couloux A."/>
            <person name="Darrasse A."/>
            <person name="Gouzy J."/>
            <person name="Jacques M.A."/>
            <person name="Lauber E."/>
            <person name="Manceau C."/>
            <person name="Mangenot S."/>
            <person name="Poussier S."/>
            <person name="Segurens B."/>
            <person name="Szurek B."/>
            <person name="Verdier V."/>
            <person name="Arlat M."/>
            <person name="Rott P."/>
        </authorList>
    </citation>
    <scope>NUCLEOTIDE SEQUENCE [LARGE SCALE GENOMIC DNA]</scope>
    <source>
        <strain evidence="3">GPE PC73 / CFBP 7063</strain>
    </source>
</reference>
<proteinExistence type="predicted"/>
<dbReference type="InterPro" id="IPR010980">
    <property type="entry name" value="Cyt_c/b562"/>
</dbReference>